<evidence type="ECO:0000256" key="1">
    <source>
        <dbReference type="ARBA" id="ARBA00004138"/>
    </source>
</evidence>
<keyword evidence="6" id="KW-0175">Coiled coil</keyword>
<evidence type="ECO:0000256" key="8">
    <source>
        <dbReference type="ARBA" id="ARBA00023273"/>
    </source>
</evidence>
<feature type="region of interest" description="Disordered" evidence="9">
    <location>
        <begin position="84"/>
        <end position="134"/>
    </location>
</feature>
<keyword evidence="4" id="KW-0853">WD repeat</keyword>
<evidence type="ECO:0000313" key="11">
    <source>
        <dbReference type="Proteomes" id="UP001163046"/>
    </source>
</evidence>
<gene>
    <name evidence="10" type="primary">CFAP43_2</name>
    <name evidence="10" type="ORF">OS493_031538</name>
</gene>
<reference evidence="10" key="1">
    <citation type="submission" date="2023-01" db="EMBL/GenBank/DDBJ databases">
        <title>Genome assembly of the deep-sea coral Lophelia pertusa.</title>
        <authorList>
            <person name="Herrera S."/>
            <person name="Cordes E."/>
        </authorList>
    </citation>
    <scope>NUCLEOTIDE SEQUENCE</scope>
    <source>
        <strain evidence="10">USNM1676648</strain>
        <tissue evidence="10">Polyp</tissue>
    </source>
</reference>
<evidence type="ECO:0000256" key="3">
    <source>
        <dbReference type="ARBA" id="ARBA00022490"/>
    </source>
</evidence>
<keyword evidence="8" id="KW-0966">Cell projection</keyword>
<dbReference type="EMBL" id="MU826386">
    <property type="protein sequence ID" value="KAJ7376942.1"/>
    <property type="molecule type" value="Genomic_DNA"/>
</dbReference>
<evidence type="ECO:0000256" key="5">
    <source>
        <dbReference type="ARBA" id="ARBA00022737"/>
    </source>
</evidence>
<keyword evidence="10" id="KW-0282">Flagellum</keyword>
<dbReference type="AlphaFoldDB" id="A0A9W9Z8F5"/>
<keyword evidence="7" id="KW-0206">Cytoskeleton</keyword>
<dbReference type="PANTHER" id="PTHR14885:SF1">
    <property type="entry name" value="CILIA- AND FLAGELLA-ASSOCIATED PROTEIN 43"/>
    <property type="match status" value="1"/>
</dbReference>
<evidence type="ECO:0000256" key="2">
    <source>
        <dbReference type="ARBA" id="ARBA00004245"/>
    </source>
</evidence>
<evidence type="ECO:0000256" key="6">
    <source>
        <dbReference type="ARBA" id="ARBA00023054"/>
    </source>
</evidence>
<comment type="caution">
    <text evidence="10">The sequence shown here is derived from an EMBL/GenBank/DDBJ whole genome shotgun (WGS) entry which is preliminary data.</text>
</comment>
<comment type="subcellular location">
    <subcellularLocation>
        <location evidence="1">Cell projection</location>
        <location evidence="1">Cilium</location>
    </subcellularLocation>
    <subcellularLocation>
        <location evidence="2">Cytoplasm</location>
        <location evidence="2">Cytoskeleton</location>
    </subcellularLocation>
</comment>
<keyword evidence="11" id="KW-1185">Reference proteome</keyword>
<dbReference type="PANTHER" id="PTHR14885">
    <property type="entry name" value="CILIA- AND FLAGELLA-ASSOCIATED PROTEIN 43-RELATED"/>
    <property type="match status" value="1"/>
</dbReference>
<feature type="region of interest" description="Disordered" evidence="9">
    <location>
        <begin position="1"/>
        <end position="39"/>
    </location>
</feature>
<dbReference type="Proteomes" id="UP001163046">
    <property type="component" value="Unassembled WGS sequence"/>
</dbReference>
<feature type="compositionally biased region" description="Basic and acidic residues" evidence="9">
    <location>
        <begin position="9"/>
        <end position="26"/>
    </location>
</feature>
<evidence type="ECO:0000256" key="4">
    <source>
        <dbReference type="ARBA" id="ARBA00022574"/>
    </source>
</evidence>
<evidence type="ECO:0000256" key="7">
    <source>
        <dbReference type="ARBA" id="ARBA00023212"/>
    </source>
</evidence>
<protein>
    <submittedName>
        <fullName evidence="10">Cilia- and flagella-associated protein 43</fullName>
    </submittedName>
</protein>
<accession>A0A9W9Z8F5</accession>
<organism evidence="10 11">
    <name type="scientific">Desmophyllum pertusum</name>
    <dbReference type="NCBI Taxonomy" id="174260"/>
    <lineage>
        <taxon>Eukaryota</taxon>
        <taxon>Metazoa</taxon>
        <taxon>Cnidaria</taxon>
        <taxon>Anthozoa</taxon>
        <taxon>Hexacorallia</taxon>
        <taxon>Scleractinia</taxon>
        <taxon>Caryophylliina</taxon>
        <taxon>Caryophylliidae</taxon>
        <taxon>Desmophyllum</taxon>
    </lineage>
</organism>
<keyword evidence="5" id="KW-0677">Repeat</keyword>
<keyword evidence="3" id="KW-0963">Cytoplasm</keyword>
<dbReference type="GO" id="GO:0060271">
    <property type="term" value="P:cilium assembly"/>
    <property type="evidence" value="ECO:0007669"/>
    <property type="project" value="TreeGrafter"/>
</dbReference>
<evidence type="ECO:0000256" key="9">
    <source>
        <dbReference type="SAM" id="MobiDB-lite"/>
    </source>
</evidence>
<dbReference type="GO" id="GO:0005930">
    <property type="term" value="C:axoneme"/>
    <property type="evidence" value="ECO:0007669"/>
    <property type="project" value="TreeGrafter"/>
</dbReference>
<name>A0A9W9Z8F5_9CNID</name>
<sequence>MVSVLTEAELEHQESELTRRMNEKRERKTHTAGALAEAKREVDHFRDSYEIVSAEDKTLDKAFKKEFADQDVHTVEQLYKLFKRRPRGQKQLKAAAESHGDLPESGSPFGPRPSSSRANSVAVRRPGACNGRAR</sequence>
<keyword evidence="10" id="KW-0969">Cilium</keyword>
<evidence type="ECO:0000313" key="10">
    <source>
        <dbReference type="EMBL" id="KAJ7376942.1"/>
    </source>
</evidence>
<feature type="compositionally biased region" description="Low complexity" evidence="9">
    <location>
        <begin position="103"/>
        <end position="126"/>
    </location>
</feature>
<proteinExistence type="predicted"/>
<dbReference type="OrthoDB" id="535167at2759"/>
<dbReference type="Pfam" id="PF25828">
    <property type="entry name" value="CC_Cfap43"/>
    <property type="match status" value="1"/>
</dbReference>